<comment type="caution">
    <text evidence="2">The sequence shown here is derived from an EMBL/GenBank/DDBJ whole genome shotgun (WGS) entry which is preliminary data.</text>
</comment>
<evidence type="ECO:0000313" key="3">
    <source>
        <dbReference type="Proteomes" id="UP000276133"/>
    </source>
</evidence>
<keyword evidence="3" id="KW-1185">Reference proteome</keyword>
<evidence type="ECO:0000313" key="2">
    <source>
        <dbReference type="EMBL" id="RNA24665.1"/>
    </source>
</evidence>
<dbReference type="AlphaFoldDB" id="A0A3M7RMV5"/>
<accession>A0A3M7RMV5</accession>
<protein>
    <submittedName>
        <fullName evidence="2">Uncharacterized protein</fullName>
    </submittedName>
</protein>
<organism evidence="2 3">
    <name type="scientific">Brachionus plicatilis</name>
    <name type="common">Marine rotifer</name>
    <name type="synonym">Brachionus muelleri</name>
    <dbReference type="NCBI Taxonomy" id="10195"/>
    <lineage>
        <taxon>Eukaryota</taxon>
        <taxon>Metazoa</taxon>
        <taxon>Spiralia</taxon>
        <taxon>Gnathifera</taxon>
        <taxon>Rotifera</taxon>
        <taxon>Eurotatoria</taxon>
        <taxon>Monogononta</taxon>
        <taxon>Pseudotrocha</taxon>
        <taxon>Ploima</taxon>
        <taxon>Brachionidae</taxon>
        <taxon>Brachionus</taxon>
    </lineage>
</organism>
<keyword evidence="1" id="KW-0732">Signal</keyword>
<evidence type="ECO:0000256" key="1">
    <source>
        <dbReference type="SAM" id="SignalP"/>
    </source>
</evidence>
<feature type="signal peptide" evidence="1">
    <location>
        <begin position="1"/>
        <end position="18"/>
    </location>
</feature>
<dbReference type="EMBL" id="REGN01003083">
    <property type="protein sequence ID" value="RNA24665.1"/>
    <property type="molecule type" value="Genomic_DNA"/>
</dbReference>
<name>A0A3M7RMV5_BRAPC</name>
<sequence>MFSVIFVYLFINLPPSTTDVHPSRTHKLSVENVGSDNIGQKIKSLIVRQFEVHDHDYMIKN</sequence>
<feature type="chain" id="PRO_5017985231" evidence="1">
    <location>
        <begin position="19"/>
        <end position="61"/>
    </location>
</feature>
<proteinExistence type="predicted"/>
<dbReference type="Proteomes" id="UP000276133">
    <property type="component" value="Unassembled WGS sequence"/>
</dbReference>
<reference evidence="2 3" key="1">
    <citation type="journal article" date="2018" name="Sci. Rep.">
        <title>Genomic signatures of local adaptation to the degree of environmental predictability in rotifers.</title>
        <authorList>
            <person name="Franch-Gras L."/>
            <person name="Hahn C."/>
            <person name="Garcia-Roger E.M."/>
            <person name="Carmona M.J."/>
            <person name="Serra M."/>
            <person name="Gomez A."/>
        </authorList>
    </citation>
    <scope>NUCLEOTIDE SEQUENCE [LARGE SCALE GENOMIC DNA]</scope>
    <source>
        <strain evidence="2">HYR1</strain>
    </source>
</reference>
<gene>
    <name evidence="2" type="ORF">BpHYR1_039022</name>
</gene>